<dbReference type="Gene3D" id="3.90.79.10">
    <property type="entry name" value="Nucleoside Triphosphate Pyrophosphohydrolase"/>
    <property type="match status" value="1"/>
</dbReference>
<evidence type="ECO:0000313" key="20">
    <source>
        <dbReference type="Proteomes" id="UP000663400"/>
    </source>
</evidence>
<evidence type="ECO:0000256" key="17">
    <source>
        <dbReference type="SAM" id="MobiDB-lite"/>
    </source>
</evidence>
<dbReference type="InterPro" id="IPR029119">
    <property type="entry name" value="MutY_C"/>
</dbReference>
<keyword evidence="3" id="KW-0515">Mutator protein</keyword>
<comment type="catalytic activity">
    <reaction evidence="11">
        <text>8-oxo-GTP + H2O = 8-oxo-GMP + diphosphate + H(+)</text>
        <dbReference type="Rhea" id="RHEA:67616"/>
        <dbReference type="ChEBI" id="CHEBI:15377"/>
        <dbReference type="ChEBI" id="CHEBI:15378"/>
        <dbReference type="ChEBI" id="CHEBI:33019"/>
        <dbReference type="ChEBI" id="CHEBI:143553"/>
        <dbReference type="ChEBI" id="CHEBI:145694"/>
    </reaction>
</comment>
<evidence type="ECO:0000256" key="15">
    <source>
        <dbReference type="ARBA" id="ARBA00041979"/>
    </source>
</evidence>
<evidence type="ECO:0000256" key="13">
    <source>
        <dbReference type="ARBA" id="ARBA00040794"/>
    </source>
</evidence>
<dbReference type="EC" id="3.6.1.55" evidence="12"/>
<dbReference type="Pfam" id="PF14815">
    <property type="entry name" value="NUDIX_4"/>
    <property type="match status" value="1"/>
</dbReference>
<dbReference type="InterPro" id="IPR020084">
    <property type="entry name" value="NUDIX_hydrolase_CS"/>
</dbReference>
<dbReference type="PANTHER" id="PTHR47707">
    <property type="entry name" value="8-OXO-DGTP DIPHOSPHATASE"/>
    <property type="match status" value="1"/>
</dbReference>
<dbReference type="EMBL" id="CP071517">
    <property type="protein sequence ID" value="QSX73556.1"/>
    <property type="molecule type" value="Genomic_DNA"/>
</dbReference>
<evidence type="ECO:0000256" key="3">
    <source>
        <dbReference type="ARBA" id="ARBA00022457"/>
    </source>
</evidence>
<dbReference type="CDD" id="cd03425">
    <property type="entry name" value="NUDIX_MutT_NudA_like"/>
    <property type="match status" value="1"/>
</dbReference>
<accession>A0ABX7R965</accession>
<keyword evidence="9" id="KW-0234">DNA repair</keyword>
<dbReference type="InterPro" id="IPR013785">
    <property type="entry name" value="Aldolase_TIM"/>
</dbReference>
<dbReference type="InterPro" id="IPR020476">
    <property type="entry name" value="Nudix_hydrolase"/>
</dbReference>
<evidence type="ECO:0000256" key="5">
    <source>
        <dbReference type="ARBA" id="ARBA00022723"/>
    </source>
</evidence>
<dbReference type="Gene3D" id="3.20.20.70">
    <property type="entry name" value="Aldolase class I"/>
    <property type="match status" value="1"/>
</dbReference>
<proteinExistence type="inferred from homology"/>
<comment type="catalytic activity">
    <reaction evidence="10">
        <text>8-oxo-dGTP + H2O = 8-oxo-dGMP + diphosphate + H(+)</text>
        <dbReference type="Rhea" id="RHEA:31575"/>
        <dbReference type="ChEBI" id="CHEBI:15377"/>
        <dbReference type="ChEBI" id="CHEBI:15378"/>
        <dbReference type="ChEBI" id="CHEBI:33019"/>
        <dbReference type="ChEBI" id="CHEBI:63224"/>
        <dbReference type="ChEBI" id="CHEBI:77896"/>
        <dbReference type="EC" id="3.6.1.55"/>
    </reaction>
</comment>
<dbReference type="PANTHER" id="PTHR47707:SF1">
    <property type="entry name" value="NUDIX HYDROLASE FAMILY PROTEIN"/>
    <property type="match status" value="1"/>
</dbReference>
<dbReference type="GO" id="GO:0016787">
    <property type="term" value="F:hydrolase activity"/>
    <property type="evidence" value="ECO:0007669"/>
    <property type="project" value="UniProtKB-KW"/>
</dbReference>
<dbReference type="InterPro" id="IPR022998">
    <property type="entry name" value="ThiamineP_synth_TenI"/>
</dbReference>
<gene>
    <name evidence="19" type="ORF">HIV01_009835</name>
</gene>
<dbReference type="InterPro" id="IPR036206">
    <property type="entry name" value="ThiamineP_synth_sf"/>
</dbReference>
<evidence type="ECO:0000256" key="1">
    <source>
        <dbReference type="ARBA" id="ARBA00001946"/>
    </source>
</evidence>
<reference evidence="19 20" key="1">
    <citation type="submission" date="2021-02" db="EMBL/GenBank/DDBJ databases">
        <title>Lysobacter arenosi sp. nov., isolated from soil of gangwondo yeongwol, south Korea.</title>
        <authorList>
            <person name="Kim K.R."/>
            <person name="Kim K.H."/>
            <person name="Jeon C.O."/>
        </authorList>
    </citation>
    <scope>NUCLEOTIDE SEQUENCE [LARGE SCALE GENOMIC DNA]</scope>
    <source>
        <strain evidence="19 20">R7</strain>
    </source>
</reference>
<keyword evidence="7 19" id="KW-0378">Hydrolase</keyword>
<dbReference type="SUPFAM" id="SSF55811">
    <property type="entry name" value="Nudix"/>
    <property type="match status" value="1"/>
</dbReference>
<keyword evidence="6" id="KW-0227">DNA damage</keyword>
<evidence type="ECO:0000259" key="18">
    <source>
        <dbReference type="PROSITE" id="PS51462"/>
    </source>
</evidence>
<comment type="cofactor">
    <cofactor evidence="1">
        <name>Mg(2+)</name>
        <dbReference type="ChEBI" id="CHEBI:18420"/>
    </cofactor>
</comment>
<evidence type="ECO:0000256" key="11">
    <source>
        <dbReference type="ARBA" id="ARBA00036904"/>
    </source>
</evidence>
<dbReference type="RefSeq" id="WP_200606769.1">
    <property type="nucleotide sequence ID" value="NZ_CP071517.1"/>
</dbReference>
<comment type="similarity">
    <text evidence="2">Belongs to the Nudix hydrolase family.</text>
</comment>
<dbReference type="CDD" id="cd00564">
    <property type="entry name" value="TMP_TenI"/>
    <property type="match status" value="1"/>
</dbReference>
<organism evidence="19 20">
    <name type="scientific">Lysobacter arenosi</name>
    <dbReference type="NCBI Taxonomy" id="2795387"/>
    <lineage>
        <taxon>Bacteria</taxon>
        <taxon>Pseudomonadati</taxon>
        <taxon>Pseudomonadota</taxon>
        <taxon>Gammaproteobacteria</taxon>
        <taxon>Lysobacterales</taxon>
        <taxon>Lysobacteraceae</taxon>
        <taxon>Lysobacter</taxon>
    </lineage>
</organism>
<sequence>MTGHPPPAVSTHPPGPERSAPTRIVEVMAGVIRDARGRILLARRTEGRDLAGLWEFPGGKHEPGESAEDALVRELHEELGIDVELGAPLITVPQLYPDKRLRLDVRIVAQWRGNARGREGQALVWVPPHKLASYAMPPADRPVVAALLQPSHYLVTPTPEDDDALWLLQLEAALAAGVRRVQLRAPGLDPARWRSLATQAVQRCRHAGAEVLINADADLARELGTGLHLPSTLLHAQRERPLPPGLPLAASCHVLEDLIAAEALACDFAVLGSVRATPSHPGIAGIGWDAFAALREHVSLPIYAIGGLTPEDLDEARAHGAQGVAAIRSLWPA</sequence>
<keyword evidence="8" id="KW-0460">Magnesium</keyword>
<evidence type="ECO:0000256" key="8">
    <source>
        <dbReference type="ARBA" id="ARBA00022842"/>
    </source>
</evidence>
<evidence type="ECO:0000256" key="16">
    <source>
        <dbReference type="ARBA" id="ARBA00042798"/>
    </source>
</evidence>
<feature type="compositionally biased region" description="Pro residues" evidence="17">
    <location>
        <begin position="1"/>
        <end position="16"/>
    </location>
</feature>
<evidence type="ECO:0000256" key="9">
    <source>
        <dbReference type="ARBA" id="ARBA00023204"/>
    </source>
</evidence>
<dbReference type="PROSITE" id="PS51462">
    <property type="entry name" value="NUDIX"/>
    <property type="match status" value="1"/>
</dbReference>
<dbReference type="PRINTS" id="PR00502">
    <property type="entry name" value="NUDIXFAMILY"/>
</dbReference>
<evidence type="ECO:0000256" key="12">
    <source>
        <dbReference type="ARBA" id="ARBA00038905"/>
    </source>
</evidence>
<protein>
    <recommendedName>
        <fullName evidence="13">8-oxo-dGTP diphosphatase</fullName>
        <ecNumber evidence="12">3.6.1.55</ecNumber>
    </recommendedName>
    <alternativeName>
        <fullName evidence="16">7,8-dihydro-8-oxoguanine-triphosphatase</fullName>
    </alternativeName>
    <alternativeName>
        <fullName evidence="15">Mutator protein MutT</fullName>
    </alternativeName>
    <alternativeName>
        <fullName evidence="14">dGTP pyrophosphohydrolase</fullName>
    </alternativeName>
</protein>
<feature type="domain" description="Nudix hydrolase" evidence="18">
    <location>
        <begin position="22"/>
        <end position="149"/>
    </location>
</feature>
<evidence type="ECO:0000256" key="2">
    <source>
        <dbReference type="ARBA" id="ARBA00005582"/>
    </source>
</evidence>
<dbReference type="InterPro" id="IPR015797">
    <property type="entry name" value="NUDIX_hydrolase-like_dom_sf"/>
</dbReference>
<keyword evidence="20" id="KW-1185">Reference proteome</keyword>
<dbReference type="SUPFAM" id="SSF51391">
    <property type="entry name" value="Thiamin phosphate synthase"/>
    <property type="match status" value="1"/>
</dbReference>
<evidence type="ECO:0000256" key="4">
    <source>
        <dbReference type="ARBA" id="ARBA00022705"/>
    </source>
</evidence>
<evidence type="ECO:0000313" key="19">
    <source>
        <dbReference type="EMBL" id="QSX73556.1"/>
    </source>
</evidence>
<evidence type="ECO:0000256" key="10">
    <source>
        <dbReference type="ARBA" id="ARBA00035861"/>
    </source>
</evidence>
<dbReference type="Proteomes" id="UP000663400">
    <property type="component" value="Chromosome"/>
</dbReference>
<evidence type="ECO:0000256" key="14">
    <source>
        <dbReference type="ARBA" id="ARBA00041592"/>
    </source>
</evidence>
<dbReference type="PROSITE" id="PS00893">
    <property type="entry name" value="NUDIX_BOX"/>
    <property type="match status" value="1"/>
</dbReference>
<dbReference type="InterPro" id="IPR000086">
    <property type="entry name" value="NUDIX_hydrolase_dom"/>
</dbReference>
<dbReference type="InterPro" id="IPR003561">
    <property type="entry name" value="Mutator_MutT"/>
</dbReference>
<keyword evidence="4" id="KW-0235">DNA replication</keyword>
<evidence type="ECO:0000256" key="6">
    <source>
        <dbReference type="ARBA" id="ARBA00022763"/>
    </source>
</evidence>
<keyword evidence="5" id="KW-0479">Metal-binding</keyword>
<feature type="region of interest" description="Disordered" evidence="17">
    <location>
        <begin position="1"/>
        <end position="20"/>
    </location>
</feature>
<name>A0ABX7R965_9GAMM</name>
<dbReference type="NCBIfam" id="NF006530">
    <property type="entry name" value="PRK08999.1"/>
    <property type="match status" value="1"/>
</dbReference>
<evidence type="ECO:0000256" key="7">
    <source>
        <dbReference type="ARBA" id="ARBA00022801"/>
    </source>
</evidence>
<dbReference type="Pfam" id="PF02581">
    <property type="entry name" value="TMP-TENI"/>
    <property type="match status" value="1"/>
</dbReference>
<dbReference type="NCBIfam" id="TIGR00586">
    <property type="entry name" value="mutt"/>
    <property type="match status" value="1"/>
</dbReference>
<dbReference type="InterPro" id="IPR047127">
    <property type="entry name" value="MutT-like"/>
</dbReference>